<keyword evidence="3" id="KW-1185">Reference proteome</keyword>
<dbReference type="Proteomes" id="UP000762676">
    <property type="component" value="Unassembled WGS sequence"/>
</dbReference>
<feature type="region of interest" description="Disordered" evidence="1">
    <location>
        <begin position="16"/>
        <end position="139"/>
    </location>
</feature>
<feature type="compositionally biased region" description="Acidic residues" evidence="1">
    <location>
        <begin position="33"/>
        <end position="45"/>
    </location>
</feature>
<accession>A0AAV4G5C1</accession>
<evidence type="ECO:0000313" key="2">
    <source>
        <dbReference type="EMBL" id="GFR80386.1"/>
    </source>
</evidence>
<sequence length="256" mass="27657">MARRLLTGLEALELVLQDGSDDDEGMYSNERGDGEEDIDDDDLDFAFDASLADAVSSESSGESDDNEGVAPAAASRSRSSSRTPKSRSTTTRSSSSSRSSSRSSSLLIPSESTAVAGPSSYRPNTVQDQGAPADQGSLSAAFDAGVNPEAERGYLDLAGIGMDEEMASYMTEWVTDLTDFPIVPPFTGNPGFQVDMAEDAKPLDFYMLFVTTDIIKQMKKETNRYAKQVIAQKEAVADVRLLPRSMFRTWKKVAIS</sequence>
<evidence type="ECO:0000256" key="1">
    <source>
        <dbReference type="SAM" id="MobiDB-lite"/>
    </source>
</evidence>
<name>A0AAV4G5C1_9GAST</name>
<feature type="compositionally biased region" description="Low complexity" evidence="1">
    <location>
        <begin position="46"/>
        <end position="60"/>
    </location>
</feature>
<gene>
    <name evidence="2" type="ORF">ElyMa_002313400</name>
</gene>
<dbReference type="EMBL" id="BMAT01004782">
    <property type="protein sequence ID" value="GFR80386.1"/>
    <property type="molecule type" value="Genomic_DNA"/>
</dbReference>
<evidence type="ECO:0000313" key="3">
    <source>
        <dbReference type="Proteomes" id="UP000762676"/>
    </source>
</evidence>
<dbReference type="PANTHER" id="PTHR46599">
    <property type="entry name" value="PIGGYBAC TRANSPOSABLE ELEMENT-DERIVED PROTEIN 4"/>
    <property type="match status" value="1"/>
</dbReference>
<protein>
    <submittedName>
        <fullName evidence="2">Zinc finger mym-type protein 2 isoform x1</fullName>
    </submittedName>
</protein>
<comment type="caution">
    <text evidence="2">The sequence shown here is derived from an EMBL/GenBank/DDBJ whole genome shotgun (WGS) entry which is preliminary data.</text>
</comment>
<organism evidence="2 3">
    <name type="scientific">Elysia marginata</name>
    <dbReference type="NCBI Taxonomy" id="1093978"/>
    <lineage>
        <taxon>Eukaryota</taxon>
        <taxon>Metazoa</taxon>
        <taxon>Spiralia</taxon>
        <taxon>Lophotrochozoa</taxon>
        <taxon>Mollusca</taxon>
        <taxon>Gastropoda</taxon>
        <taxon>Heterobranchia</taxon>
        <taxon>Euthyneura</taxon>
        <taxon>Panpulmonata</taxon>
        <taxon>Sacoglossa</taxon>
        <taxon>Placobranchoidea</taxon>
        <taxon>Plakobranchidae</taxon>
        <taxon>Elysia</taxon>
    </lineage>
</organism>
<dbReference type="PANTHER" id="PTHR46599:SF3">
    <property type="entry name" value="PIGGYBAC TRANSPOSABLE ELEMENT-DERIVED PROTEIN 4"/>
    <property type="match status" value="1"/>
</dbReference>
<proteinExistence type="predicted"/>
<reference evidence="2 3" key="1">
    <citation type="journal article" date="2021" name="Elife">
        <title>Chloroplast acquisition without the gene transfer in kleptoplastic sea slugs, Plakobranchus ocellatus.</title>
        <authorList>
            <person name="Maeda T."/>
            <person name="Takahashi S."/>
            <person name="Yoshida T."/>
            <person name="Shimamura S."/>
            <person name="Takaki Y."/>
            <person name="Nagai Y."/>
            <person name="Toyoda A."/>
            <person name="Suzuki Y."/>
            <person name="Arimoto A."/>
            <person name="Ishii H."/>
            <person name="Satoh N."/>
            <person name="Nishiyama T."/>
            <person name="Hasebe M."/>
            <person name="Maruyama T."/>
            <person name="Minagawa J."/>
            <person name="Obokata J."/>
            <person name="Shigenobu S."/>
        </authorList>
    </citation>
    <scope>NUCLEOTIDE SEQUENCE [LARGE SCALE GENOMIC DNA]</scope>
</reference>
<feature type="compositionally biased region" description="Low complexity" evidence="1">
    <location>
        <begin position="75"/>
        <end position="105"/>
    </location>
</feature>
<dbReference type="AlphaFoldDB" id="A0AAV4G5C1"/>